<feature type="transmembrane region" description="Helical" evidence="9">
    <location>
        <begin position="847"/>
        <end position="873"/>
    </location>
</feature>
<feature type="transmembrane region" description="Helical" evidence="9">
    <location>
        <begin position="1069"/>
        <end position="1099"/>
    </location>
</feature>
<keyword evidence="5 9" id="KW-1133">Transmembrane helix</keyword>
<feature type="transmembrane region" description="Helical" evidence="9">
    <location>
        <begin position="997"/>
        <end position="1017"/>
    </location>
</feature>
<keyword evidence="6 9" id="KW-0472">Membrane</keyword>
<dbReference type="Pfam" id="PF00924">
    <property type="entry name" value="MS_channel_2nd"/>
    <property type="match status" value="1"/>
</dbReference>
<reference evidence="15 16" key="1">
    <citation type="submission" date="2019-02" db="EMBL/GenBank/DDBJ databases">
        <title>Deep-cultivation of Planctomycetes and their phenomic and genomic characterization uncovers novel biology.</title>
        <authorList>
            <person name="Wiegand S."/>
            <person name="Jogler M."/>
            <person name="Boedeker C."/>
            <person name="Pinto D."/>
            <person name="Vollmers J."/>
            <person name="Rivas-Marin E."/>
            <person name="Kohn T."/>
            <person name="Peeters S.H."/>
            <person name="Heuer A."/>
            <person name="Rast P."/>
            <person name="Oberbeckmann S."/>
            <person name="Bunk B."/>
            <person name="Jeske O."/>
            <person name="Meyerdierks A."/>
            <person name="Storesund J.E."/>
            <person name="Kallscheuer N."/>
            <person name="Luecker S."/>
            <person name="Lage O.M."/>
            <person name="Pohl T."/>
            <person name="Merkel B.J."/>
            <person name="Hornburger P."/>
            <person name="Mueller R.-W."/>
            <person name="Bruemmer F."/>
            <person name="Labrenz M."/>
            <person name="Spormann A.M."/>
            <person name="Op Den Camp H."/>
            <person name="Overmann J."/>
            <person name="Amann R."/>
            <person name="Jetten M.S.M."/>
            <person name="Mascher T."/>
            <person name="Medema M.H."/>
            <person name="Devos D.P."/>
            <person name="Kaster A.-K."/>
            <person name="Ovreas L."/>
            <person name="Rohde M."/>
            <person name="Galperin M.Y."/>
            <person name="Jogler C."/>
        </authorList>
    </citation>
    <scope>NUCLEOTIDE SEQUENCE [LARGE SCALE GENOMIC DNA]</scope>
    <source>
        <strain evidence="15 16">Pan14r</strain>
    </source>
</reference>
<feature type="coiled-coil region" evidence="7">
    <location>
        <begin position="283"/>
        <end position="310"/>
    </location>
</feature>
<dbReference type="OrthoDB" id="9809206at2"/>
<dbReference type="InterPro" id="IPR006685">
    <property type="entry name" value="MscS_channel_2nd"/>
</dbReference>
<dbReference type="EMBL" id="SJPL01000001">
    <property type="protein sequence ID" value="TWT71793.1"/>
    <property type="molecule type" value="Genomic_DNA"/>
</dbReference>
<evidence type="ECO:0000259" key="10">
    <source>
        <dbReference type="Pfam" id="PF00924"/>
    </source>
</evidence>
<dbReference type="InterPro" id="IPR025692">
    <property type="entry name" value="MscS_IM_dom1"/>
</dbReference>
<dbReference type="PANTHER" id="PTHR30347">
    <property type="entry name" value="POTASSIUM CHANNEL RELATED"/>
    <property type="match status" value="1"/>
</dbReference>
<dbReference type="GO" id="GO:0005886">
    <property type="term" value="C:plasma membrane"/>
    <property type="evidence" value="ECO:0007669"/>
    <property type="project" value="UniProtKB-SubCell"/>
</dbReference>
<feature type="transmembrane region" description="Helical" evidence="9">
    <location>
        <begin position="652"/>
        <end position="669"/>
    </location>
</feature>
<dbReference type="Pfam" id="PF12795">
    <property type="entry name" value="MscS_porin"/>
    <property type="match status" value="1"/>
</dbReference>
<dbReference type="InterPro" id="IPR010920">
    <property type="entry name" value="LSM_dom_sf"/>
</dbReference>
<feature type="compositionally biased region" description="Polar residues" evidence="8">
    <location>
        <begin position="126"/>
        <end position="148"/>
    </location>
</feature>
<feature type="domain" description="Mechanosensitive ion channel transmembrane helices 2/3" evidence="14">
    <location>
        <begin position="1048"/>
        <end position="1085"/>
    </location>
</feature>
<evidence type="ECO:0000256" key="6">
    <source>
        <dbReference type="ARBA" id="ARBA00023136"/>
    </source>
</evidence>
<feature type="coiled-coil region" evidence="7">
    <location>
        <begin position="356"/>
        <end position="390"/>
    </location>
</feature>
<feature type="domain" description="Mechanosensitive ion channel MscS" evidence="10">
    <location>
        <begin position="1087"/>
        <end position="1152"/>
    </location>
</feature>
<feature type="region of interest" description="Disordered" evidence="8">
    <location>
        <begin position="120"/>
        <end position="165"/>
    </location>
</feature>
<evidence type="ECO:0000313" key="16">
    <source>
        <dbReference type="Proteomes" id="UP000317238"/>
    </source>
</evidence>
<dbReference type="Gene3D" id="2.30.30.60">
    <property type="match status" value="1"/>
</dbReference>
<dbReference type="InterPro" id="IPR011014">
    <property type="entry name" value="MscS_channel_TM-2"/>
</dbReference>
<dbReference type="SUPFAM" id="SSF82861">
    <property type="entry name" value="Mechanosensitive channel protein MscS (YggB), transmembrane region"/>
    <property type="match status" value="1"/>
</dbReference>
<dbReference type="Gene3D" id="3.30.70.100">
    <property type="match status" value="1"/>
</dbReference>
<feature type="transmembrane region" description="Helical" evidence="9">
    <location>
        <begin position="952"/>
        <end position="973"/>
    </location>
</feature>
<dbReference type="Pfam" id="PF12794">
    <property type="entry name" value="MscS_TM"/>
    <property type="match status" value="1"/>
</dbReference>
<gene>
    <name evidence="15" type="primary">mscK</name>
    <name evidence="15" type="ORF">Pan14r_41100</name>
</gene>
<dbReference type="Proteomes" id="UP000317238">
    <property type="component" value="Unassembled WGS sequence"/>
</dbReference>
<feature type="transmembrane region" description="Helical" evidence="9">
    <location>
        <begin position="1037"/>
        <end position="1057"/>
    </location>
</feature>
<dbReference type="Pfam" id="PF21088">
    <property type="entry name" value="MS_channel_1st"/>
    <property type="match status" value="1"/>
</dbReference>
<dbReference type="InterPro" id="IPR049142">
    <property type="entry name" value="MS_channel_1st"/>
</dbReference>
<evidence type="ECO:0000259" key="14">
    <source>
        <dbReference type="Pfam" id="PF21088"/>
    </source>
</evidence>
<evidence type="ECO:0000256" key="9">
    <source>
        <dbReference type="SAM" id="Phobius"/>
    </source>
</evidence>
<proteinExistence type="inferred from homology"/>
<feature type="domain" description="Mechanosensitive ion channel MscS porin" evidence="12">
    <location>
        <begin position="207"/>
        <end position="433"/>
    </location>
</feature>
<organism evidence="15 16">
    <name type="scientific">Crateriforma conspicua</name>
    <dbReference type="NCBI Taxonomy" id="2527996"/>
    <lineage>
        <taxon>Bacteria</taxon>
        <taxon>Pseudomonadati</taxon>
        <taxon>Planctomycetota</taxon>
        <taxon>Planctomycetia</taxon>
        <taxon>Planctomycetales</taxon>
        <taxon>Planctomycetaceae</taxon>
        <taxon>Crateriforma</taxon>
    </lineage>
</organism>
<feature type="transmembrane region" description="Helical" evidence="9">
    <location>
        <begin position="885"/>
        <end position="903"/>
    </location>
</feature>
<feature type="transmembrane region" description="Helical" evidence="9">
    <location>
        <begin position="690"/>
        <end position="715"/>
    </location>
</feature>
<dbReference type="InterPro" id="IPR011066">
    <property type="entry name" value="MscS_channel_C_sf"/>
</dbReference>
<feature type="coiled-coil region" evidence="7">
    <location>
        <begin position="452"/>
        <end position="482"/>
    </location>
</feature>
<dbReference type="InterPro" id="IPR023408">
    <property type="entry name" value="MscS_beta-dom_sf"/>
</dbReference>
<evidence type="ECO:0000256" key="7">
    <source>
        <dbReference type="SAM" id="Coils"/>
    </source>
</evidence>
<feature type="compositionally biased region" description="Basic and acidic residues" evidence="8">
    <location>
        <begin position="259"/>
        <end position="277"/>
    </location>
</feature>
<feature type="region of interest" description="Disordered" evidence="8">
    <location>
        <begin position="1260"/>
        <end position="1281"/>
    </location>
</feature>
<dbReference type="PANTHER" id="PTHR30347:SF1">
    <property type="entry name" value="MECHANOSENSITIVE CHANNEL MSCK"/>
    <property type="match status" value="1"/>
</dbReference>
<accession>A0A5C5YAD3</accession>
<evidence type="ECO:0000256" key="8">
    <source>
        <dbReference type="SAM" id="MobiDB-lite"/>
    </source>
</evidence>
<evidence type="ECO:0000259" key="13">
    <source>
        <dbReference type="Pfam" id="PF21082"/>
    </source>
</evidence>
<evidence type="ECO:0000259" key="11">
    <source>
        <dbReference type="Pfam" id="PF12794"/>
    </source>
</evidence>
<comment type="subcellular location">
    <subcellularLocation>
        <location evidence="1">Cell membrane</location>
        <topology evidence="1">Multi-pass membrane protein</topology>
    </subcellularLocation>
</comment>
<feature type="domain" description="Mechanosensitive ion channel MscS C-terminal" evidence="13">
    <location>
        <begin position="1160"/>
        <end position="1243"/>
    </location>
</feature>
<feature type="transmembrane region" description="Helical" evidence="9">
    <location>
        <begin position="727"/>
        <end position="745"/>
    </location>
</feature>
<dbReference type="InterPro" id="IPR024393">
    <property type="entry name" value="MscS_porin"/>
</dbReference>
<feature type="domain" description="Mechanosensitive ion channel inner membrane" evidence="11">
    <location>
        <begin position="655"/>
        <end position="982"/>
    </location>
</feature>
<dbReference type="SUPFAM" id="SSF50182">
    <property type="entry name" value="Sm-like ribonucleoproteins"/>
    <property type="match status" value="1"/>
</dbReference>
<evidence type="ECO:0000256" key="3">
    <source>
        <dbReference type="ARBA" id="ARBA00022475"/>
    </source>
</evidence>
<dbReference type="SUPFAM" id="SSF82689">
    <property type="entry name" value="Mechanosensitive channel protein MscS (YggB), C-terminal domain"/>
    <property type="match status" value="1"/>
</dbReference>
<name>A0A5C5YAD3_9PLAN</name>
<keyword evidence="4 9" id="KW-0812">Transmembrane</keyword>
<protein>
    <submittedName>
        <fullName evidence="15">Mechanosensitive channel MscK</fullName>
    </submittedName>
</protein>
<evidence type="ECO:0000259" key="12">
    <source>
        <dbReference type="Pfam" id="PF12795"/>
    </source>
</evidence>
<dbReference type="Gene3D" id="1.10.287.1260">
    <property type="match status" value="1"/>
</dbReference>
<dbReference type="InterPro" id="IPR052702">
    <property type="entry name" value="MscS-like_channel"/>
</dbReference>
<comment type="caution">
    <text evidence="15">The sequence shown here is derived from an EMBL/GenBank/DDBJ whole genome shotgun (WGS) entry which is preliminary data.</text>
</comment>
<evidence type="ECO:0000256" key="1">
    <source>
        <dbReference type="ARBA" id="ARBA00004651"/>
    </source>
</evidence>
<dbReference type="GO" id="GO:0008381">
    <property type="term" value="F:mechanosensitive monoatomic ion channel activity"/>
    <property type="evidence" value="ECO:0007669"/>
    <property type="project" value="UniProtKB-ARBA"/>
</dbReference>
<dbReference type="InterPro" id="IPR049278">
    <property type="entry name" value="MS_channel_C"/>
</dbReference>
<evidence type="ECO:0000256" key="4">
    <source>
        <dbReference type="ARBA" id="ARBA00022692"/>
    </source>
</evidence>
<keyword evidence="7" id="KW-0175">Coiled coil</keyword>
<dbReference type="Pfam" id="PF21082">
    <property type="entry name" value="MS_channel_3rd"/>
    <property type="match status" value="1"/>
</dbReference>
<feature type="region of interest" description="Disordered" evidence="8">
    <location>
        <begin position="258"/>
        <end position="277"/>
    </location>
</feature>
<comment type="similarity">
    <text evidence="2">Belongs to the MscS (TC 1.A.23) family.</text>
</comment>
<sequence length="1281" mass="143175">MPVCEGGMKIARRWRQRPGVHRPRGRLRHRSHWSFADAITFTTIRAGDAPIWGHPLCMPVECSVGPFPKILSLALMPKFRPNPRSFALRRQVVLALAASLMAVLCASVPARVTAQNFVIPTGPQPRHTTPASSGSLAQGTVRQASSGVVRQPGAGVPTSPTASAPQIRLAAARMQATETATSDPAEDAAPLLDAEELTNEEAITTAIANVKESDIDDDLRERILKILATAHSAYKDRRSDSEKQSSYEKTLSTIGFDTADARRQVEAKEPSPVERPDSRFLSLEQLRQELANQDAVVEAARQKLQAINQEISQRQPRRAALPQLIAEAKQQLADLQSKGDAKPVDDENGDVAEALQAQREAQIAATEQRIKTLENELKAIEAEADLLPLNRTLAERELARATQLQQYWAEAVRQSKEARTRSDLRQYRDSLSETEAEESAILKSEDSWIEILSETERVRRRLTEEEAKAEEITRLLNEKIETIERDLESEGRIRPSLGVELQLLQGRLPDPGSLASEIRRVRTRIDQLRAEKAELQIQTQWNSSASSSLWSGSIPKSQISETEQRLLDRFIADIDTDIDLHLRTQRQLETQQSNLDELRHLINRHVLWIRNRSPLSMRDFPTAWNSLIRIMHPFTLGQVLTAFWVGLKGQPHLPALLILALLSMIFAGTRLRRRMTALAKKARAWNTTSLVPTLSAILITVALALPVFILLYFIGEAIEKSESSDRLIQAYAQGFKVAAYFILPLELMRQVLRPQGLAIAHFNSDEPSVEQLRKGLRILIDVGLPILLLWTVCQQIGNPQVEGSLGRGLFVAGMFLASVFFWDCFHPKHGIFTTRMQHYPDSWLSRLRMFWFPLIVATPFILCTISLLGYQYAALSLAECGYGTIWLIVIAFVVSGFLWRWLLLQRRRVAYALYKEKRDETDRVNVEGFDIEQEDNLPAAEISAQTTRMMQAIIWLSVIVGLVLVWAPVLPAVEFLNRFELWSVSVSNPDGTVEVRWITLANVVLAIPVVVLTWVIVRNLPGLVEGLLLERLPIDKAARYAITSVGTYALAAFGIFMSCQTLGLRWDSIQWLVAALGVGLGFGLQEIFANFISGIILLFEQPIRVGDIVTLGDTTGVVSRIRIRATTITNWDRQELVVPNKDLVTGRLINWTLTDSTNRVVMNIGIAYGSDTRRACELLKEICDQHENISEDPGPIVTFEGFGDSTLNLVLRCYLSTLDVRLTTIHELHTAINDRFNAEGIEIAFPQRDLHIRSFPPGMTVPTTPPTVMPPTAGGSETAAS</sequence>
<keyword evidence="16" id="KW-1185">Reference proteome</keyword>
<keyword evidence="3" id="KW-1003">Cell membrane</keyword>
<evidence type="ECO:0000256" key="2">
    <source>
        <dbReference type="ARBA" id="ARBA00008017"/>
    </source>
</evidence>
<evidence type="ECO:0000313" key="15">
    <source>
        <dbReference type="EMBL" id="TWT71793.1"/>
    </source>
</evidence>
<evidence type="ECO:0000256" key="5">
    <source>
        <dbReference type="ARBA" id="ARBA00022989"/>
    </source>
</evidence>